<gene>
    <name evidence="1" type="ORF">C1645_835498</name>
</gene>
<proteinExistence type="predicted"/>
<evidence type="ECO:0000313" key="2">
    <source>
        <dbReference type="Proteomes" id="UP000265703"/>
    </source>
</evidence>
<accession>A0A397S8R3</accession>
<organism evidence="1 2">
    <name type="scientific">Glomus cerebriforme</name>
    <dbReference type="NCBI Taxonomy" id="658196"/>
    <lineage>
        <taxon>Eukaryota</taxon>
        <taxon>Fungi</taxon>
        <taxon>Fungi incertae sedis</taxon>
        <taxon>Mucoromycota</taxon>
        <taxon>Glomeromycotina</taxon>
        <taxon>Glomeromycetes</taxon>
        <taxon>Glomerales</taxon>
        <taxon>Glomeraceae</taxon>
        <taxon>Glomus</taxon>
    </lineage>
</organism>
<comment type="caution">
    <text evidence="1">The sequence shown here is derived from an EMBL/GenBank/DDBJ whole genome shotgun (WGS) entry which is preliminary data.</text>
</comment>
<keyword evidence="2" id="KW-1185">Reference proteome</keyword>
<evidence type="ECO:0008006" key="3">
    <source>
        <dbReference type="Google" id="ProtNLM"/>
    </source>
</evidence>
<evidence type="ECO:0000313" key="1">
    <source>
        <dbReference type="EMBL" id="RIA82348.1"/>
    </source>
</evidence>
<name>A0A397S8R3_9GLOM</name>
<sequence length="157" mass="19324">MKYLKLSKRKVPKKRTYKIDSDSEKIIIDYMDRWDKHGRVNRNRFVELSKMVPYTAKQICQHWWNKLDPRLNTQTPFTRDEKEYIFEWVDVHLETSNKKISWKLLQMEMEEEFGMLRSRNDIKNIWYAKKRKLCRQAQNMSKPRIESFIMETFPPLS</sequence>
<protein>
    <recommendedName>
        <fullName evidence="3">HTH myb-type domain-containing protein</fullName>
    </recommendedName>
</protein>
<dbReference type="OrthoDB" id="2304176at2759"/>
<dbReference type="AlphaFoldDB" id="A0A397S8R3"/>
<dbReference type="EMBL" id="QKYT01000674">
    <property type="protein sequence ID" value="RIA82348.1"/>
    <property type="molecule type" value="Genomic_DNA"/>
</dbReference>
<reference evidence="1 2" key="1">
    <citation type="submission" date="2018-06" db="EMBL/GenBank/DDBJ databases">
        <title>Comparative genomics reveals the genomic features of Rhizophagus irregularis, R. cerebriforme, R. diaphanum and Gigaspora rosea, and their symbiotic lifestyle signature.</title>
        <authorList>
            <person name="Morin E."/>
            <person name="San Clemente H."/>
            <person name="Chen E.C.H."/>
            <person name="De La Providencia I."/>
            <person name="Hainaut M."/>
            <person name="Kuo A."/>
            <person name="Kohler A."/>
            <person name="Murat C."/>
            <person name="Tang N."/>
            <person name="Roy S."/>
            <person name="Loubradou J."/>
            <person name="Henrissat B."/>
            <person name="Grigoriev I.V."/>
            <person name="Corradi N."/>
            <person name="Roux C."/>
            <person name="Martin F.M."/>
        </authorList>
    </citation>
    <scope>NUCLEOTIDE SEQUENCE [LARGE SCALE GENOMIC DNA]</scope>
    <source>
        <strain evidence="1 2">DAOM 227022</strain>
    </source>
</reference>
<dbReference type="Proteomes" id="UP000265703">
    <property type="component" value="Unassembled WGS sequence"/>
</dbReference>